<dbReference type="EMBL" id="CP080507">
    <property type="protein sequence ID" value="QYM78702.1"/>
    <property type="molecule type" value="Genomic_DNA"/>
</dbReference>
<keyword evidence="1" id="KW-0732">Signal</keyword>
<accession>A0A8F9TV96</accession>
<gene>
    <name evidence="2" type="ORF">K0B96_15580</name>
</gene>
<proteinExistence type="predicted"/>
<reference evidence="2" key="1">
    <citation type="submission" date="2021-08" db="EMBL/GenBank/DDBJ databases">
        <title>Genome of a novel bacterium of the phylum Verrucomicrobia, Oleiharenicola sp. KSB-15.</title>
        <authorList>
            <person name="Chung J.-H."/>
            <person name="Ahn J.-H."/>
            <person name="Yoon Y."/>
            <person name="Kim D.-Y."/>
            <person name="An S.-H."/>
            <person name="Park I."/>
            <person name="Yeon J."/>
        </authorList>
    </citation>
    <scope>NUCLEOTIDE SEQUENCE</scope>
    <source>
        <strain evidence="2">KSB-15</strain>
    </source>
</reference>
<name>A0A8F9TV96_9BACT</name>
<dbReference type="AlphaFoldDB" id="A0A8F9TV96"/>
<keyword evidence="3" id="KW-1185">Reference proteome</keyword>
<evidence type="ECO:0000313" key="3">
    <source>
        <dbReference type="Proteomes" id="UP000825051"/>
    </source>
</evidence>
<protein>
    <submittedName>
        <fullName evidence="2">Uncharacterized protein</fullName>
    </submittedName>
</protein>
<dbReference type="Proteomes" id="UP000825051">
    <property type="component" value="Chromosome"/>
</dbReference>
<dbReference type="KEGG" id="ole:K0B96_15580"/>
<evidence type="ECO:0000256" key="1">
    <source>
        <dbReference type="SAM" id="SignalP"/>
    </source>
</evidence>
<sequence>MKRYLLLFLLAAGVVSAQTPLFPGLKSIMTAEEYERSGLAQLTPEQLSFIDAAIMRHITEQTSVGAMANPRNADNIGLDQKSHYGLPDLGDDWRGAPSLKAKCTGWVGGNSFKLDNGQVWEGTEPIPYELVNRNIEIQPRPGGAYALIVEGKNTTIRIRRLK</sequence>
<dbReference type="RefSeq" id="WP_220161806.1">
    <property type="nucleotide sequence ID" value="NZ_CP080507.1"/>
</dbReference>
<organism evidence="2 3">
    <name type="scientific">Horticoccus luteus</name>
    <dbReference type="NCBI Taxonomy" id="2862869"/>
    <lineage>
        <taxon>Bacteria</taxon>
        <taxon>Pseudomonadati</taxon>
        <taxon>Verrucomicrobiota</taxon>
        <taxon>Opitutia</taxon>
        <taxon>Opitutales</taxon>
        <taxon>Opitutaceae</taxon>
        <taxon>Horticoccus</taxon>
    </lineage>
</organism>
<feature type="chain" id="PRO_5034686660" evidence="1">
    <location>
        <begin position="18"/>
        <end position="162"/>
    </location>
</feature>
<feature type="signal peptide" evidence="1">
    <location>
        <begin position="1"/>
        <end position="17"/>
    </location>
</feature>
<evidence type="ECO:0000313" key="2">
    <source>
        <dbReference type="EMBL" id="QYM78702.1"/>
    </source>
</evidence>